<dbReference type="FunFam" id="3.40.50.300:FF:000424">
    <property type="entry name" value="Structural maintenance of chromosomes 3"/>
    <property type="match status" value="1"/>
</dbReference>
<dbReference type="Gene3D" id="1.20.1060.20">
    <property type="match status" value="1"/>
</dbReference>
<keyword evidence="7" id="KW-0131">Cell cycle</keyword>
<evidence type="ECO:0000313" key="12">
    <source>
        <dbReference type="Proteomes" id="UP000654370"/>
    </source>
</evidence>
<feature type="coiled-coil region" evidence="8">
    <location>
        <begin position="869"/>
        <end position="931"/>
    </location>
</feature>
<dbReference type="InterPro" id="IPR036277">
    <property type="entry name" value="SMC_hinge_sf"/>
</dbReference>
<dbReference type="GO" id="GO:0005694">
    <property type="term" value="C:chromosome"/>
    <property type="evidence" value="ECO:0007669"/>
    <property type="project" value="InterPro"/>
</dbReference>
<dbReference type="GO" id="GO:0005634">
    <property type="term" value="C:nucleus"/>
    <property type="evidence" value="ECO:0007669"/>
    <property type="project" value="UniProtKB-SubCell"/>
</dbReference>
<feature type="region of interest" description="Disordered" evidence="9">
    <location>
        <begin position="239"/>
        <end position="261"/>
    </location>
</feature>
<comment type="subcellular location">
    <subcellularLocation>
        <location evidence="1">Nucleus</location>
    </subcellularLocation>
</comment>
<feature type="non-terminal residue" evidence="11">
    <location>
        <position position="1"/>
    </location>
</feature>
<dbReference type="Pfam" id="PF02463">
    <property type="entry name" value="SMC_N"/>
    <property type="match status" value="1"/>
</dbReference>
<dbReference type="InterPro" id="IPR010935">
    <property type="entry name" value="SMC_hinge"/>
</dbReference>
<feature type="coiled-coil region" evidence="8">
    <location>
        <begin position="343"/>
        <end position="523"/>
    </location>
</feature>
<evidence type="ECO:0000256" key="4">
    <source>
        <dbReference type="ARBA" id="ARBA00022776"/>
    </source>
</evidence>
<dbReference type="GO" id="GO:0005524">
    <property type="term" value="F:ATP binding"/>
    <property type="evidence" value="ECO:0007669"/>
    <property type="project" value="InterPro"/>
</dbReference>
<comment type="caution">
    <text evidence="11">The sequence shown here is derived from an EMBL/GenBank/DDBJ whole genome shotgun (WGS) entry which is preliminary data.</text>
</comment>
<feature type="domain" description="SMC hinge" evidence="10">
    <location>
        <begin position="542"/>
        <end position="654"/>
    </location>
</feature>
<keyword evidence="3" id="KW-0132">Cell division</keyword>
<keyword evidence="4" id="KW-0498">Mitosis</keyword>
<gene>
    <name evidence="11" type="ORF">INT43_000743</name>
</gene>
<evidence type="ECO:0000256" key="8">
    <source>
        <dbReference type="SAM" id="Coils"/>
    </source>
</evidence>
<protein>
    <recommendedName>
        <fullName evidence="10">SMC hinge domain-containing protein</fullName>
    </recommendedName>
</protein>
<evidence type="ECO:0000256" key="9">
    <source>
        <dbReference type="SAM" id="MobiDB-lite"/>
    </source>
</evidence>
<sequence length="1216" mass="139319">MHIKEITIQGFKSYKEQITFDPFSPRHNVVVGRNGSGKSNFFAAIRFVLSDAYTNMGREERQALLHEGTGPATISAYAEIIFDNSDNRFPTGKSEVVLRRSIGLQKDEYSLDGKSATKTDVMNLLEAAGFSRSNPYYIVPQGKVTALTNAKDVDRLQLLKEVAGTKVYEQRRTESTRLIAESDSKRSKIDELLKYIQEKLRELEEEKEELDEYQTLDKERRSLEYTIYAREQADANRKLEELEENRARDVETSSVKRHQQAENENALNELEAQLRAVEQQVDLLELERGQVLEERETMLKRKVQLELNTKDLEESQLSDKDYKVGVCVRLNSRLCSGLMPLPQAKIENERQSIDSEIAAKESELATILPQYDEIMSQAVGLKKELANAQQQQQALFDKQARLSRFASKEERDSWLNHEINELNAAIEAQRSQGQQTEQSKYSTEQRLVKLEDDLAKAKEESDARQAEIDALDERHSELRAQRDEFMEKRKEFWRADAKLDSILQNCRDEVRKAERILAGAVDKKTSAGLAAVQRITKKLQLQGVYGPLYDLFEVDDRFRTAVEITAGGSLFHVVVDNDNTATKLLEAMTAEKAGRVTFMPLNRLRTRPVLYPSSNDAIPMMSKLKFDPKFQKAFEQVFSRTIVCQNLGVAAAYSKSHGFNAITLEGDRIDSRGALSGGYNDIRLSRLEAAKNMKKWQANLEEEKERGIRIKEDITRLDQQITNVLSQAQLADTKRRLAQDQRDPLASRLQNISKERENLEVTLVAKNKAIEDIKNNIEQLQFQHQAYQQELVSNVTQELPSEEQALLRHLTSQVEQLKNSLSQISSSRSEIEARKLNLENELQVNLKRRRDDLAMKQTIMRTDVDGKQLATVQKKLERVERKIARATKRLTEIDTELEDLRTQNQQHDTDLEDLRTKQNDINRTLSRQEKNVEKYLLKRSLLLQKKNECTSNIRDLGVLPEEAFEKYTKLPMEKLLKRLHKTNESLKKYSHVNKKAFEQYSNFTKQRGQLTNRKKELDKSSKSIVELIKVLDQRKDQAIERTFEQVSKNFAEVFEKLVPAGRGQLVMIRKDQEESNAMDTDDDHNQASTDNYSGVSIQVSFNSKTDEGLIMQQLSGGQKSLVALTLIFAIQKCDPAPFYLFDEIDANLDAQYRTAVAGKMTEAMVEDMSEHGQFITTTFRPELLANADKFYGVTFSNKVSHIDSISKESALGFVEQ</sequence>
<feature type="coiled-coil region" evidence="8">
    <location>
        <begin position="749"/>
        <end position="841"/>
    </location>
</feature>
<proteinExistence type="inferred from homology"/>
<dbReference type="PANTHER" id="PTHR43977">
    <property type="entry name" value="STRUCTURAL MAINTENANCE OF CHROMOSOMES PROTEIN 3"/>
    <property type="match status" value="1"/>
</dbReference>
<evidence type="ECO:0000256" key="7">
    <source>
        <dbReference type="ARBA" id="ARBA00023306"/>
    </source>
</evidence>
<dbReference type="InterPro" id="IPR041741">
    <property type="entry name" value="SMC3_ABC_euk"/>
</dbReference>
<dbReference type="Proteomes" id="UP000654370">
    <property type="component" value="Unassembled WGS sequence"/>
</dbReference>
<dbReference type="AlphaFoldDB" id="A0A8H7Q3V8"/>
<dbReference type="Gene3D" id="3.40.50.300">
    <property type="entry name" value="P-loop containing nucleotide triphosphate hydrolases"/>
    <property type="match status" value="2"/>
</dbReference>
<evidence type="ECO:0000256" key="2">
    <source>
        <dbReference type="ARBA" id="ARBA00005917"/>
    </source>
</evidence>
<dbReference type="SUPFAM" id="SSF52540">
    <property type="entry name" value="P-loop containing nucleoside triphosphate hydrolases"/>
    <property type="match status" value="1"/>
</dbReference>
<dbReference type="CDD" id="cd03272">
    <property type="entry name" value="ABC_SMC3_euk"/>
    <property type="match status" value="1"/>
</dbReference>
<keyword evidence="5 8" id="KW-0175">Coiled coil</keyword>
<accession>A0A8H7Q3V8</accession>
<feature type="compositionally biased region" description="Basic and acidic residues" evidence="9">
    <location>
        <begin position="239"/>
        <end position="251"/>
    </location>
</feature>
<dbReference type="GO" id="GO:0051301">
    <property type="term" value="P:cell division"/>
    <property type="evidence" value="ECO:0007669"/>
    <property type="project" value="UniProtKB-KW"/>
</dbReference>
<dbReference type="GO" id="GO:0007059">
    <property type="term" value="P:chromosome segregation"/>
    <property type="evidence" value="ECO:0007669"/>
    <property type="project" value="UniProtKB-ARBA"/>
</dbReference>
<dbReference type="GO" id="GO:0051276">
    <property type="term" value="P:chromosome organization"/>
    <property type="evidence" value="ECO:0007669"/>
    <property type="project" value="InterPro"/>
</dbReference>
<dbReference type="SMART" id="SM00968">
    <property type="entry name" value="SMC_hinge"/>
    <property type="match status" value="1"/>
</dbReference>
<reference evidence="11" key="1">
    <citation type="submission" date="2020-12" db="EMBL/GenBank/DDBJ databases">
        <title>Metabolic potential, ecology and presence of endohyphal bacteria is reflected in genomic diversity of Mucoromycotina.</title>
        <authorList>
            <person name="Muszewska A."/>
            <person name="Okrasinska A."/>
            <person name="Steczkiewicz K."/>
            <person name="Drgas O."/>
            <person name="Orlowska M."/>
            <person name="Perlinska-Lenart U."/>
            <person name="Aleksandrzak-Piekarczyk T."/>
            <person name="Szatraj K."/>
            <person name="Zielenkiewicz U."/>
            <person name="Pilsyk S."/>
            <person name="Malc E."/>
            <person name="Mieczkowski P."/>
            <person name="Kruszewska J.S."/>
            <person name="Biernat P."/>
            <person name="Pawlowska J."/>
        </authorList>
    </citation>
    <scope>NUCLEOTIDE SEQUENCE</scope>
    <source>
        <strain evidence="11">WA0000067209</strain>
    </source>
</reference>
<keyword evidence="12" id="KW-1185">Reference proteome</keyword>
<evidence type="ECO:0000256" key="6">
    <source>
        <dbReference type="ARBA" id="ARBA00023242"/>
    </source>
</evidence>
<dbReference type="GO" id="GO:0016887">
    <property type="term" value="F:ATP hydrolysis activity"/>
    <property type="evidence" value="ECO:0007669"/>
    <property type="project" value="InterPro"/>
</dbReference>
<dbReference type="Pfam" id="PF06470">
    <property type="entry name" value="SMC_hinge"/>
    <property type="match status" value="1"/>
</dbReference>
<dbReference type="FunFam" id="3.40.50.300:FF:000370">
    <property type="entry name" value="Structural maintenance of chromosomes 3"/>
    <property type="match status" value="1"/>
</dbReference>
<evidence type="ECO:0000313" key="11">
    <source>
        <dbReference type="EMBL" id="KAG2184830.1"/>
    </source>
</evidence>
<name>A0A8H7Q3V8_MORIS</name>
<evidence type="ECO:0000256" key="3">
    <source>
        <dbReference type="ARBA" id="ARBA00022618"/>
    </source>
</evidence>
<dbReference type="PIRSF" id="PIRSF005719">
    <property type="entry name" value="SMC"/>
    <property type="match status" value="1"/>
</dbReference>
<evidence type="ECO:0000256" key="1">
    <source>
        <dbReference type="ARBA" id="ARBA00004123"/>
    </source>
</evidence>
<comment type="similarity">
    <text evidence="2">Belongs to the SMC family. SMC3 subfamily.</text>
</comment>
<feature type="coiled-coil region" evidence="8">
    <location>
        <begin position="686"/>
        <end position="713"/>
    </location>
</feature>
<dbReference type="SUPFAM" id="SSF75553">
    <property type="entry name" value="Smc hinge domain"/>
    <property type="match status" value="1"/>
</dbReference>
<dbReference type="EMBL" id="JAEPQZ010000002">
    <property type="protein sequence ID" value="KAG2184830.1"/>
    <property type="molecule type" value="Genomic_DNA"/>
</dbReference>
<evidence type="ECO:0000259" key="10">
    <source>
        <dbReference type="SMART" id="SM00968"/>
    </source>
</evidence>
<dbReference type="Gene3D" id="3.30.70.1620">
    <property type="match status" value="1"/>
</dbReference>
<organism evidence="11 12">
    <name type="scientific">Mortierella isabellina</name>
    <name type="common">Filamentous fungus</name>
    <name type="synonym">Umbelopsis isabellina</name>
    <dbReference type="NCBI Taxonomy" id="91625"/>
    <lineage>
        <taxon>Eukaryota</taxon>
        <taxon>Fungi</taxon>
        <taxon>Fungi incertae sedis</taxon>
        <taxon>Mucoromycota</taxon>
        <taxon>Mucoromycotina</taxon>
        <taxon>Umbelopsidomycetes</taxon>
        <taxon>Umbelopsidales</taxon>
        <taxon>Umbelopsidaceae</taxon>
        <taxon>Umbelopsis</taxon>
    </lineage>
</organism>
<evidence type="ECO:0000256" key="5">
    <source>
        <dbReference type="ARBA" id="ARBA00023054"/>
    </source>
</evidence>
<dbReference type="InterPro" id="IPR024704">
    <property type="entry name" value="SMC"/>
</dbReference>
<dbReference type="OrthoDB" id="5575062at2759"/>
<dbReference type="InterPro" id="IPR027417">
    <property type="entry name" value="P-loop_NTPase"/>
</dbReference>
<dbReference type="InterPro" id="IPR003395">
    <property type="entry name" value="RecF/RecN/SMC_N"/>
</dbReference>
<keyword evidence="6" id="KW-0539">Nucleus</keyword>